<dbReference type="SMART" id="SM00421">
    <property type="entry name" value="HTH_LUXR"/>
    <property type="match status" value="1"/>
</dbReference>
<evidence type="ECO:0000313" key="5">
    <source>
        <dbReference type="EMBL" id="MBF4765810.1"/>
    </source>
</evidence>
<evidence type="ECO:0000256" key="2">
    <source>
        <dbReference type="ARBA" id="ARBA00023125"/>
    </source>
</evidence>
<evidence type="ECO:0000259" key="4">
    <source>
        <dbReference type="PROSITE" id="PS50043"/>
    </source>
</evidence>
<accession>A0A930YMN2</accession>
<dbReference type="CDD" id="cd06170">
    <property type="entry name" value="LuxR_C_like"/>
    <property type="match status" value="1"/>
</dbReference>
<dbReference type="PROSITE" id="PS00622">
    <property type="entry name" value="HTH_LUXR_1"/>
    <property type="match status" value="1"/>
</dbReference>
<dbReference type="PRINTS" id="PR00038">
    <property type="entry name" value="HTHLUXR"/>
</dbReference>
<keyword evidence="1" id="KW-0805">Transcription regulation</keyword>
<feature type="domain" description="HTH luxR-type" evidence="4">
    <location>
        <begin position="474"/>
        <end position="539"/>
    </location>
</feature>
<dbReference type="Gene3D" id="1.25.40.10">
    <property type="entry name" value="Tetratricopeptide repeat domain"/>
    <property type="match status" value="1"/>
</dbReference>
<evidence type="ECO:0000256" key="1">
    <source>
        <dbReference type="ARBA" id="ARBA00023015"/>
    </source>
</evidence>
<dbReference type="SUPFAM" id="SSF46894">
    <property type="entry name" value="C-terminal effector domain of the bipartite response regulators"/>
    <property type="match status" value="1"/>
</dbReference>
<dbReference type="InterPro" id="IPR036388">
    <property type="entry name" value="WH-like_DNA-bd_sf"/>
</dbReference>
<dbReference type="InterPro" id="IPR016032">
    <property type="entry name" value="Sig_transdc_resp-reg_C-effctor"/>
</dbReference>
<dbReference type="GO" id="GO:0006355">
    <property type="term" value="P:regulation of DNA-templated transcription"/>
    <property type="evidence" value="ECO:0007669"/>
    <property type="project" value="InterPro"/>
</dbReference>
<organism evidence="5 6">
    <name type="scientific">Nocardioides islandensis</name>
    <dbReference type="NCBI Taxonomy" id="433663"/>
    <lineage>
        <taxon>Bacteria</taxon>
        <taxon>Bacillati</taxon>
        <taxon>Actinomycetota</taxon>
        <taxon>Actinomycetes</taxon>
        <taxon>Propionibacteriales</taxon>
        <taxon>Nocardioidaceae</taxon>
        <taxon>Nocardioides</taxon>
    </lineage>
</organism>
<reference evidence="5" key="1">
    <citation type="submission" date="2020-11" db="EMBL/GenBank/DDBJ databases">
        <title>Nocardioides sp. nov., isolated from Soil of Cynanchum wilfordii Hemsley rhizosphere.</title>
        <authorList>
            <person name="Lee J.-S."/>
            <person name="Suh M.K."/>
            <person name="Kim J.-S."/>
        </authorList>
    </citation>
    <scope>NUCLEOTIDE SEQUENCE</scope>
    <source>
        <strain evidence="5">KCTC 19275</strain>
    </source>
</reference>
<proteinExistence type="predicted"/>
<dbReference type="Proteomes" id="UP000640489">
    <property type="component" value="Unassembled WGS sequence"/>
</dbReference>
<dbReference type="GO" id="GO:0003677">
    <property type="term" value="F:DNA binding"/>
    <property type="evidence" value="ECO:0007669"/>
    <property type="project" value="UniProtKB-KW"/>
</dbReference>
<dbReference type="RefSeq" id="WP_194708993.1">
    <property type="nucleotide sequence ID" value="NZ_JADKPN010000019.1"/>
</dbReference>
<dbReference type="PROSITE" id="PS50043">
    <property type="entry name" value="HTH_LUXR_2"/>
    <property type="match status" value="1"/>
</dbReference>
<dbReference type="AlphaFoldDB" id="A0A930YMN2"/>
<evidence type="ECO:0000256" key="3">
    <source>
        <dbReference type="ARBA" id="ARBA00023163"/>
    </source>
</evidence>
<sequence>MGVVDDLARAREAYERRAWVAAYDSLSDVETSALDADDFARLSVTAYLLGRRNDCVQAMQRAYRVHLDRGETLAAVRCGYWLGMVLLMGGEPAVGAGWVGRCRRLLDDVEGDVVERGYLLALEMFRNIFGGEPQRAYELAQQVTDYGRRFGDADLLANGLNAQGRMLIYTGHVPEGLALLDEAMVGVSTGDVSPIVAGEIYCSLIEACQEVSDYARAAQWTSLLTAWIDEQPGLVTFTGQSAVHRGQIMRVRGAFAAAVEEFELATERYVAAGTLAPAGLAMSECGDVLRTVGDLEAAEAAYERAVGFGYDAQPGLALLWLARGRGDAAGGAVRRLLAEPGDPVGRSRLLPGAVEVLLGVGALDEADAAVDELAGIATAFDSIAVDAMAAQARGSVLVARGDAGAAVPVLRRALTAWRDLDVPYEAARARVLMGRAMRELGDGDSAAGELAAALRTFHQLGAVPAEREVAALLVPVLPAGLTEREVEVLRLVATGSSNPEIATALVLSEKTVARHLSNIFTKLDVRTRTAAAAFAFENRLV</sequence>
<dbReference type="SUPFAM" id="SSF48452">
    <property type="entry name" value="TPR-like"/>
    <property type="match status" value="2"/>
</dbReference>
<keyword evidence="2" id="KW-0238">DNA-binding</keyword>
<dbReference type="PANTHER" id="PTHR44688">
    <property type="entry name" value="DNA-BINDING TRANSCRIPTIONAL ACTIVATOR DEVR_DOSR"/>
    <property type="match status" value="1"/>
</dbReference>
<dbReference type="InterPro" id="IPR000792">
    <property type="entry name" value="Tscrpt_reg_LuxR_C"/>
</dbReference>
<gene>
    <name evidence="5" type="ORF">ISU07_21975</name>
</gene>
<dbReference type="PANTHER" id="PTHR44688:SF16">
    <property type="entry name" value="DNA-BINDING TRANSCRIPTIONAL ACTIVATOR DEVR_DOSR"/>
    <property type="match status" value="1"/>
</dbReference>
<evidence type="ECO:0000313" key="6">
    <source>
        <dbReference type="Proteomes" id="UP000640489"/>
    </source>
</evidence>
<keyword evidence="6" id="KW-1185">Reference proteome</keyword>
<dbReference type="InterPro" id="IPR011990">
    <property type="entry name" value="TPR-like_helical_dom_sf"/>
</dbReference>
<dbReference type="EMBL" id="JADKPN010000019">
    <property type="protein sequence ID" value="MBF4765810.1"/>
    <property type="molecule type" value="Genomic_DNA"/>
</dbReference>
<comment type="caution">
    <text evidence="5">The sequence shown here is derived from an EMBL/GenBank/DDBJ whole genome shotgun (WGS) entry which is preliminary data.</text>
</comment>
<dbReference type="Pfam" id="PF00196">
    <property type="entry name" value="GerE"/>
    <property type="match status" value="1"/>
</dbReference>
<protein>
    <submittedName>
        <fullName evidence="5">Helix-turn-helix transcriptional regulator</fullName>
    </submittedName>
</protein>
<name>A0A930YMN2_9ACTN</name>
<dbReference type="Gene3D" id="1.10.10.10">
    <property type="entry name" value="Winged helix-like DNA-binding domain superfamily/Winged helix DNA-binding domain"/>
    <property type="match status" value="1"/>
</dbReference>
<keyword evidence="3" id="KW-0804">Transcription</keyword>